<protein>
    <submittedName>
        <fullName evidence="4">Fatty acid desaturase</fullName>
        <ecNumber evidence="4">1.14.19.-</ecNumber>
    </submittedName>
</protein>
<evidence type="ECO:0000256" key="1">
    <source>
        <dbReference type="SAM" id="MobiDB-lite"/>
    </source>
</evidence>
<organism evidence="4 5">
    <name type="scientific">Nannocystis pusilla</name>
    <dbReference type="NCBI Taxonomy" id="889268"/>
    <lineage>
        <taxon>Bacteria</taxon>
        <taxon>Pseudomonadati</taxon>
        <taxon>Myxococcota</taxon>
        <taxon>Polyangia</taxon>
        <taxon>Nannocystales</taxon>
        <taxon>Nannocystaceae</taxon>
        <taxon>Nannocystis</taxon>
    </lineage>
</organism>
<dbReference type="EC" id="1.14.19.-" evidence="4"/>
<feature type="compositionally biased region" description="Basic and acidic residues" evidence="1">
    <location>
        <begin position="354"/>
        <end position="382"/>
    </location>
</feature>
<feature type="domain" description="Fatty acid desaturase" evidence="3">
    <location>
        <begin position="42"/>
        <end position="254"/>
    </location>
</feature>
<evidence type="ECO:0000313" key="5">
    <source>
        <dbReference type="Proteomes" id="UP001150924"/>
    </source>
</evidence>
<keyword evidence="2" id="KW-0472">Membrane</keyword>
<keyword evidence="2" id="KW-0812">Transmembrane</keyword>
<dbReference type="AlphaFoldDB" id="A0A9X3J316"/>
<evidence type="ECO:0000256" key="2">
    <source>
        <dbReference type="SAM" id="Phobius"/>
    </source>
</evidence>
<evidence type="ECO:0000259" key="3">
    <source>
        <dbReference type="Pfam" id="PF00487"/>
    </source>
</evidence>
<feature type="compositionally biased region" description="Basic and acidic residues" evidence="1">
    <location>
        <begin position="297"/>
        <end position="345"/>
    </location>
</feature>
<gene>
    <name evidence="4" type="ORF">OV079_48555</name>
</gene>
<keyword evidence="4" id="KW-0560">Oxidoreductase</keyword>
<dbReference type="RefSeq" id="WP_267777041.1">
    <property type="nucleotide sequence ID" value="NZ_JAPNKE010000002.1"/>
</dbReference>
<keyword evidence="2" id="KW-1133">Transmembrane helix</keyword>
<name>A0A9X3J316_9BACT</name>
<keyword evidence="5" id="KW-1185">Reference proteome</keyword>
<sequence length="443" mass="50582">MTRREVSALFPGDPRTRYDDAMLGWSLAFHASYFAFVAEVLPGWLFGPLGVVLFLRYFNRWHEALHSDQRGASRWHPARALLVVVSPVYLGRAQLEELHVMHHREEGSEADPDRDMMECGPLRSALLCLVQPELMAWWYLRRRGLDPRLALEMFTHAATWSALMWLGGLRGFVAYNLVVRVGNALAWLVFAWLVHQPWLYGHVEPPEFPRPLRWLWIALVGRENYLGVRFHFLHHLFTAVPDRRLPALARRLHPPTAESAPEGPEASSWRKRQGSASEPGVARAAPGAEAAGSDVGWRSDRDHTCWRHDAAHPRGDRGGHDRGRGQPRSDQHRAGGERRRRDADHRRRHRRHPDRRDDRRRGRGAGADRRRDARASARDVHRAGRAAAGGDLETRRTCVRRRSRPRGAARAHADPHRADLKCAAARGRCSLRLAFPTMLGTRR</sequence>
<reference evidence="4" key="1">
    <citation type="submission" date="2022-11" db="EMBL/GenBank/DDBJ databases">
        <title>Minimal conservation of predation-associated metabolite biosynthetic gene clusters underscores biosynthetic potential of Myxococcota including descriptions for ten novel species: Archangium lansinium sp. nov., Myxococcus landrumus sp. nov., Nannocystis bai.</title>
        <authorList>
            <person name="Ahearne A."/>
            <person name="Stevens C."/>
            <person name="Phillips K."/>
        </authorList>
    </citation>
    <scope>NUCLEOTIDE SEQUENCE</scope>
    <source>
        <strain evidence="4">Na p29</strain>
    </source>
</reference>
<proteinExistence type="predicted"/>
<dbReference type="Proteomes" id="UP001150924">
    <property type="component" value="Unassembled WGS sequence"/>
</dbReference>
<feature type="region of interest" description="Disordered" evidence="1">
    <location>
        <begin position="254"/>
        <end position="393"/>
    </location>
</feature>
<dbReference type="GO" id="GO:0016491">
    <property type="term" value="F:oxidoreductase activity"/>
    <property type="evidence" value="ECO:0007669"/>
    <property type="project" value="UniProtKB-KW"/>
</dbReference>
<accession>A0A9X3J316</accession>
<dbReference type="EMBL" id="JAPNKE010000002">
    <property type="protein sequence ID" value="MCY1013256.1"/>
    <property type="molecule type" value="Genomic_DNA"/>
</dbReference>
<dbReference type="InterPro" id="IPR005804">
    <property type="entry name" value="FA_desaturase_dom"/>
</dbReference>
<evidence type="ECO:0000313" key="4">
    <source>
        <dbReference type="EMBL" id="MCY1013256.1"/>
    </source>
</evidence>
<dbReference type="GO" id="GO:0006629">
    <property type="term" value="P:lipid metabolic process"/>
    <property type="evidence" value="ECO:0007669"/>
    <property type="project" value="InterPro"/>
</dbReference>
<comment type="caution">
    <text evidence="4">The sequence shown here is derived from an EMBL/GenBank/DDBJ whole genome shotgun (WGS) entry which is preliminary data.</text>
</comment>
<feature type="transmembrane region" description="Helical" evidence="2">
    <location>
        <begin position="173"/>
        <end position="194"/>
    </location>
</feature>
<feature type="compositionally biased region" description="Low complexity" evidence="1">
    <location>
        <begin position="278"/>
        <end position="292"/>
    </location>
</feature>
<feature type="transmembrane region" description="Helical" evidence="2">
    <location>
        <begin position="33"/>
        <end position="55"/>
    </location>
</feature>
<dbReference type="Pfam" id="PF00487">
    <property type="entry name" value="FA_desaturase"/>
    <property type="match status" value="1"/>
</dbReference>